<dbReference type="OrthoDB" id="9782855at2"/>
<dbReference type="CDD" id="cd02440">
    <property type="entry name" value="AdoMet_MTases"/>
    <property type="match status" value="1"/>
</dbReference>
<dbReference type="Proteomes" id="UP000000442">
    <property type="component" value="Chromosome"/>
</dbReference>
<comment type="similarity">
    <text evidence="1">Belongs to the CFA/CMAS family.</text>
</comment>
<evidence type="ECO:0000256" key="4">
    <source>
        <dbReference type="ARBA" id="ARBA00022691"/>
    </source>
</evidence>
<evidence type="ECO:0000256" key="1">
    <source>
        <dbReference type="ARBA" id="ARBA00010815"/>
    </source>
</evidence>
<reference evidence="6 7" key="1">
    <citation type="journal article" date="2009" name="Environ. Microbiol.">
        <title>Genome sequence of Desulfobacterium autotrophicum HRM2, a marine sulfate reducer oxidizing organic carbon completely to carbon dioxide.</title>
        <authorList>
            <person name="Strittmatter A.W."/>
            <person name="Liesegang H."/>
            <person name="Rabus R."/>
            <person name="Decker I."/>
            <person name="Amann J."/>
            <person name="Andres S."/>
            <person name="Henne A."/>
            <person name="Fricke W.F."/>
            <person name="Martinez-Arias R."/>
            <person name="Bartels D."/>
            <person name="Goesmann A."/>
            <person name="Krause L."/>
            <person name="Puehler A."/>
            <person name="Klenk H.P."/>
            <person name="Richter M."/>
            <person name="Schuler M."/>
            <person name="Gloeckner F.O."/>
            <person name="Meyerdierks A."/>
            <person name="Gottschalk G."/>
            <person name="Amann R."/>
        </authorList>
    </citation>
    <scope>NUCLEOTIDE SEQUENCE [LARGE SCALE GENOMIC DNA]</scope>
    <source>
        <strain evidence="7">ATCC 43914 / DSM 3382 / HRM2</strain>
    </source>
</reference>
<dbReference type="SUPFAM" id="SSF53335">
    <property type="entry name" value="S-adenosyl-L-methionine-dependent methyltransferases"/>
    <property type="match status" value="1"/>
</dbReference>
<dbReference type="NCBIfam" id="NF008686">
    <property type="entry name" value="PRK11705.1"/>
    <property type="match status" value="1"/>
</dbReference>
<dbReference type="HOGENOM" id="CLU_026434_6_0_7"/>
<protein>
    <submittedName>
        <fullName evidence="6">Cyclopropane-fatty-acyl-phospholipid synthase</fullName>
        <ecNumber evidence="6">2.1.1.79</ecNumber>
    </submittedName>
</protein>
<proteinExistence type="inferred from homology"/>
<dbReference type="Gene3D" id="3.40.50.150">
    <property type="entry name" value="Vaccinia Virus protein VP39"/>
    <property type="match status" value="1"/>
</dbReference>
<dbReference type="InterPro" id="IPR029063">
    <property type="entry name" value="SAM-dependent_MTases_sf"/>
</dbReference>
<evidence type="ECO:0000313" key="7">
    <source>
        <dbReference type="Proteomes" id="UP000000442"/>
    </source>
</evidence>
<evidence type="ECO:0000256" key="2">
    <source>
        <dbReference type="ARBA" id="ARBA00022603"/>
    </source>
</evidence>
<dbReference type="EC" id="2.1.1.79" evidence="6"/>
<dbReference type="PANTHER" id="PTHR43667:SF1">
    <property type="entry name" value="CYCLOPROPANE-FATTY-ACYL-PHOSPHOLIPID SYNTHASE"/>
    <property type="match status" value="1"/>
</dbReference>
<dbReference type="InterPro" id="IPR003333">
    <property type="entry name" value="CMAS"/>
</dbReference>
<keyword evidence="3 6" id="KW-0808">Transferase</keyword>
<organism evidence="6 7">
    <name type="scientific">Desulforapulum autotrophicum (strain ATCC 43914 / DSM 3382 / VKM B-1955 / HRM2)</name>
    <name type="common">Desulfobacterium autotrophicum</name>
    <dbReference type="NCBI Taxonomy" id="177437"/>
    <lineage>
        <taxon>Bacteria</taxon>
        <taxon>Pseudomonadati</taxon>
        <taxon>Thermodesulfobacteriota</taxon>
        <taxon>Desulfobacteria</taxon>
        <taxon>Desulfobacterales</taxon>
        <taxon>Desulfobacteraceae</taxon>
        <taxon>Desulforapulum</taxon>
    </lineage>
</organism>
<dbReference type="KEGG" id="dat:HRM2_44850"/>
<dbReference type="GO" id="GO:0032259">
    <property type="term" value="P:methylation"/>
    <property type="evidence" value="ECO:0007669"/>
    <property type="project" value="UniProtKB-KW"/>
</dbReference>
<dbReference type="GO" id="GO:0008825">
    <property type="term" value="F:cyclopropane-fatty-acyl-phospholipid synthase activity"/>
    <property type="evidence" value="ECO:0007669"/>
    <property type="project" value="UniProtKB-EC"/>
</dbReference>
<keyword evidence="2 6" id="KW-0489">Methyltransferase</keyword>
<dbReference type="eggNOG" id="COG2230">
    <property type="taxonomic scope" value="Bacteria"/>
</dbReference>
<dbReference type="STRING" id="177437.HRM2_44850"/>
<name>C0QF40_DESAH</name>
<keyword evidence="5" id="KW-0443">Lipid metabolism</keyword>
<gene>
    <name evidence="6" type="ordered locus">HRM2_44850</name>
</gene>
<dbReference type="EMBL" id="CP001087">
    <property type="protein sequence ID" value="ACN17541.1"/>
    <property type="molecule type" value="Genomic_DNA"/>
</dbReference>
<dbReference type="PIRSF" id="PIRSF003085">
    <property type="entry name" value="CMAS"/>
    <property type="match status" value="1"/>
</dbReference>
<dbReference type="RefSeq" id="WP_015906255.1">
    <property type="nucleotide sequence ID" value="NC_012108.1"/>
</dbReference>
<evidence type="ECO:0000256" key="3">
    <source>
        <dbReference type="ARBA" id="ARBA00022679"/>
    </source>
</evidence>
<keyword evidence="4" id="KW-0949">S-adenosyl-L-methionine</keyword>
<sequence length="372" mass="43095">MGNDEKKTFARLMQYAGITINGDRPFDPRIHNDGFYRRVLTQQNLGLGESYMEKWWDCTALDQFITKILQTNLREHLKKDWATALQVLKAAAFNLQRPGLAFRVGEIHYDIGNDLYERMLDKRMQYSCGYYKDADTLEEAQRAKLDLICRKLALEPGMEVIELGCGFGGFARFAAENYRVKVTGYTVSKEQAKFARQYCKDLPITIHLEDYRKATGSFDRVVSIGLMEHVGCKNYRTYMKLANQLVKADGIVFIHTIGSNVSNITCNPWTTKYIFPNGMLPSMAQLSKAMEGLFVMEDWHNFGEDYDKTLMAWHDNFVRTWPELKQNYSDAFYRMWKYYLLSSAGGFRARSMQVWQMVLTKPGRPCPDTRIS</sequence>
<dbReference type="InterPro" id="IPR050723">
    <property type="entry name" value="CFA/CMAS"/>
</dbReference>
<dbReference type="GO" id="GO:0008610">
    <property type="term" value="P:lipid biosynthetic process"/>
    <property type="evidence" value="ECO:0007669"/>
    <property type="project" value="InterPro"/>
</dbReference>
<dbReference type="Pfam" id="PF02353">
    <property type="entry name" value="CMAS"/>
    <property type="match status" value="1"/>
</dbReference>
<evidence type="ECO:0000313" key="6">
    <source>
        <dbReference type="EMBL" id="ACN17541.1"/>
    </source>
</evidence>
<dbReference type="PANTHER" id="PTHR43667">
    <property type="entry name" value="CYCLOPROPANE-FATTY-ACYL-PHOSPHOLIPID SYNTHASE"/>
    <property type="match status" value="1"/>
</dbReference>
<accession>C0QF40</accession>
<evidence type="ECO:0000256" key="5">
    <source>
        <dbReference type="ARBA" id="ARBA00023098"/>
    </source>
</evidence>
<keyword evidence="7" id="KW-1185">Reference proteome</keyword>
<dbReference type="AlphaFoldDB" id="C0QF40"/>